<proteinExistence type="predicted"/>
<keyword evidence="2" id="KW-1185">Reference proteome</keyword>
<sequence>MLLNFAISKVLLILRPCMMLLAKRLSRGELELSRVPIPTQIFFPVSGEEPEHGDAVQHIAVGNYLPVTNSLPSALDNAEARKSLIEEWLEAYIAQLGNSSFSVHEFMMTAQARLAELYPDVDSKFGESDYEHIKAWVFKALAIGTLKQVFNDADNCIELKAVLV</sequence>
<dbReference type="Proteomes" id="UP000255382">
    <property type="component" value="Unassembled WGS sequence"/>
</dbReference>
<dbReference type="REBASE" id="381792">
    <property type="entry name" value="S.Kpn5050I"/>
</dbReference>
<protein>
    <submittedName>
        <fullName evidence="1">Uncharacterized protein</fullName>
    </submittedName>
</protein>
<gene>
    <name evidence="1" type="ORF">NCTC5050_05139</name>
</gene>
<evidence type="ECO:0000313" key="2">
    <source>
        <dbReference type="Proteomes" id="UP000255382"/>
    </source>
</evidence>
<dbReference type="EMBL" id="UGLZ01000005">
    <property type="protein sequence ID" value="STV41828.1"/>
    <property type="molecule type" value="Genomic_DNA"/>
</dbReference>
<reference evidence="1 2" key="1">
    <citation type="submission" date="2018-06" db="EMBL/GenBank/DDBJ databases">
        <authorList>
            <consortium name="Pathogen Informatics"/>
            <person name="Doyle S."/>
        </authorList>
    </citation>
    <scope>NUCLEOTIDE SEQUENCE [LARGE SCALE GENOMIC DNA]</scope>
    <source>
        <strain evidence="1 2">NCTC5050</strain>
    </source>
</reference>
<name>A0A378BHY2_KLEPO</name>
<evidence type="ECO:0000313" key="1">
    <source>
        <dbReference type="EMBL" id="STV41828.1"/>
    </source>
</evidence>
<dbReference type="AlphaFoldDB" id="A0A378BHY2"/>
<organism evidence="1 2">
    <name type="scientific">Klebsiella pneumoniae subsp. ozaenae</name>
    <dbReference type="NCBI Taxonomy" id="574"/>
    <lineage>
        <taxon>Bacteria</taxon>
        <taxon>Pseudomonadati</taxon>
        <taxon>Pseudomonadota</taxon>
        <taxon>Gammaproteobacteria</taxon>
        <taxon>Enterobacterales</taxon>
        <taxon>Enterobacteriaceae</taxon>
        <taxon>Klebsiella/Raoultella group</taxon>
        <taxon>Klebsiella</taxon>
        <taxon>Klebsiella pneumoniae complex</taxon>
    </lineage>
</organism>
<accession>A0A378BHY2</accession>